<dbReference type="Proteomes" id="UP000015105">
    <property type="component" value="Chromosome 4D"/>
</dbReference>
<reference evidence="1" key="4">
    <citation type="submission" date="2019-03" db="UniProtKB">
        <authorList>
            <consortium name="EnsemblPlants"/>
        </authorList>
    </citation>
    <scope>IDENTIFICATION</scope>
</reference>
<name>A0A453GZ55_AEGTS</name>
<sequence length="58" mass="6939">MRLSSFNVWNFGLRIGGIEQFQCLELWIKNWWNTSQSDTLLTDIQEKRSSTLCFSFFD</sequence>
<dbReference type="AlphaFoldDB" id="A0A453GZ55"/>
<organism evidence="1 2">
    <name type="scientific">Aegilops tauschii subsp. strangulata</name>
    <name type="common">Goatgrass</name>
    <dbReference type="NCBI Taxonomy" id="200361"/>
    <lineage>
        <taxon>Eukaryota</taxon>
        <taxon>Viridiplantae</taxon>
        <taxon>Streptophyta</taxon>
        <taxon>Embryophyta</taxon>
        <taxon>Tracheophyta</taxon>
        <taxon>Spermatophyta</taxon>
        <taxon>Magnoliopsida</taxon>
        <taxon>Liliopsida</taxon>
        <taxon>Poales</taxon>
        <taxon>Poaceae</taxon>
        <taxon>BOP clade</taxon>
        <taxon>Pooideae</taxon>
        <taxon>Triticodae</taxon>
        <taxon>Triticeae</taxon>
        <taxon>Triticinae</taxon>
        <taxon>Aegilops</taxon>
    </lineage>
</organism>
<accession>A0A453GZ55</accession>
<reference evidence="1" key="5">
    <citation type="journal article" date="2021" name="G3 (Bethesda)">
        <title>Aegilops tauschii genome assembly Aet v5.0 features greater sequence contiguity and improved annotation.</title>
        <authorList>
            <person name="Wang L."/>
            <person name="Zhu T."/>
            <person name="Rodriguez J.C."/>
            <person name="Deal K.R."/>
            <person name="Dubcovsky J."/>
            <person name="McGuire P.E."/>
            <person name="Lux T."/>
            <person name="Spannagl M."/>
            <person name="Mayer K.F.X."/>
            <person name="Baldrich P."/>
            <person name="Meyers B.C."/>
            <person name="Huo N."/>
            <person name="Gu Y.Q."/>
            <person name="Zhou H."/>
            <person name="Devos K.M."/>
            <person name="Bennetzen J.L."/>
            <person name="Unver T."/>
            <person name="Budak H."/>
            <person name="Gulick P.J."/>
            <person name="Galiba G."/>
            <person name="Kalapos B."/>
            <person name="Nelson D.R."/>
            <person name="Li P."/>
            <person name="You F.M."/>
            <person name="Luo M.C."/>
            <person name="Dvorak J."/>
        </authorList>
    </citation>
    <scope>NUCLEOTIDE SEQUENCE [LARGE SCALE GENOMIC DNA]</scope>
    <source>
        <strain evidence="1">cv. AL8/78</strain>
    </source>
</reference>
<proteinExistence type="predicted"/>
<evidence type="ECO:0000313" key="2">
    <source>
        <dbReference type="Proteomes" id="UP000015105"/>
    </source>
</evidence>
<evidence type="ECO:0000313" key="1">
    <source>
        <dbReference type="EnsemblPlants" id="AET4Gv20004200.13"/>
    </source>
</evidence>
<protein>
    <submittedName>
        <fullName evidence="1">Uncharacterized protein</fullName>
    </submittedName>
</protein>
<reference evidence="2" key="1">
    <citation type="journal article" date="2014" name="Science">
        <title>Ancient hybridizations among the ancestral genomes of bread wheat.</title>
        <authorList>
            <consortium name="International Wheat Genome Sequencing Consortium,"/>
            <person name="Marcussen T."/>
            <person name="Sandve S.R."/>
            <person name="Heier L."/>
            <person name="Spannagl M."/>
            <person name="Pfeifer M."/>
            <person name="Jakobsen K.S."/>
            <person name="Wulff B.B."/>
            <person name="Steuernagel B."/>
            <person name="Mayer K.F."/>
            <person name="Olsen O.A."/>
        </authorList>
    </citation>
    <scope>NUCLEOTIDE SEQUENCE [LARGE SCALE GENOMIC DNA]</scope>
    <source>
        <strain evidence="2">cv. AL8/78</strain>
    </source>
</reference>
<reference evidence="2" key="2">
    <citation type="journal article" date="2017" name="Nat. Plants">
        <title>The Aegilops tauschii genome reveals multiple impacts of transposons.</title>
        <authorList>
            <person name="Zhao G."/>
            <person name="Zou C."/>
            <person name="Li K."/>
            <person name="Wang K."/>
            <person name="Li T."/>
            <person name="Gao L."/>
            <person name="Zhang X."/>
            <person name="Wang H."/>
            <person name="Yang Z."/>
            <person name="Liu X."/>
            <person name="Jiang W."/>
            <person name="Mao L."/>
            <person name="Kong X."/>
            <person name="Jiao Y."/>
            <person name="Jia J."/>
        </authorList>
    </citation>
    <scope>NUCLEOTIDE SEQUENCE [LARGE SCALE GENOMIC DNA]</scope>
    <source>
        <strain evidence="2">cv. AL8/78</strain>
    </source>
</reference>
<dbReference type="EnsemblPlants" id="AET4Gv20004200.13">
    <property type="protein sequence ID" value="AET4Gv20004200.13"/>
    <property type="gene ID" value="AET4Gv20004200"/>
</dbReference>
<keyword evidence="2" id="KW-1185">Reference proteome</keyword>
<reference evidence="1" key="3">
    <citation type="journal article" date="2017" name="Nature">
        <title>Genome sequence of the progenitor of the wheat D genome Aegilops tauschii.</title>
        <authorList>
            <person name="Luo M.C."/>
            <person name="Gu Y.Q."/>
            <person name="Puiu D."/>
            <person name="Wang H."/>
            <person name="Twardziok S.O."/>
            <person name="Deal K.R."/>
            <person name="Huo N."/>
            <person name="Zhu T."/>
            <person name="Wang L."/>
            <person name="Wang Y."/>
            <person name="McGuire P.E."/>
            <person name="Liu S."/>
            <person name="Long H."/>
            <person name="Ramasamy R.K."/>
            <person name="Rodriguez J.C."/>
            <person name="Van S.L."/>
            <person name="Yuan L."/>
            <person name="Wang Z."/>
            <person name="Xia Z."/>
            <person name="Xiao L."/>
            <person name="Anderson O.D."/>
            <person name="Ouyang S."/>
            <person name="Liang Y."/>
            <person name="Zimin A.V."/>
            <person name="Pertea G."/>
            <person name="Qi P."/>
            <person name="Bennetzen J.L."/>
            <person name="Dai X."/>
            <person name="Dawson M.W."/>
            <person name="Muller H.G."/>
            <person name="Kugler K."/>
            <person name="Rivarola-Duarte L."/>
            <person name="Spannagl M."/>
            <person name="Mayer K.F.X."/>
            <person name="Lu F.H."/>
            <person name="Bevan M.W."/>
            <person name="Leroy P."/>
            <person name="Li P."/>
            <person name="You F.M."/>
            <person name="Sun Q."/>
            <person name="Liu Z."/>
            <person name="Lyons E."/>
            <person name="Wicker T."/>
            <person name="Salzberg S.L."/>
            <person name="Devos K.M."/>
            <person name="Dvorak J."/>
        </authorList>
    </citation>
    <scope>NUCLEOTIDE SEQUENCE [LARGE SCALE GENOMIC DNA]</scope>
    <source>
        <strain evidence="1">cv. AL8/78</strain>
    </source>
</reference>
<dbReference type="Gramene" id="AET4Gv20004200.13">
    <property type="protein sequence ID" value="AET4Gv20004200.13"/>
    <property type="gene ID" value="AET4Gv20004200"/>
</dbReference>